<dbReference type="PANTHER" id="PTHR45138">
    <property type="entry name" value="REGULATORY COMPONENTS OF SENSORY TRANSDUCTION SYSTEM"/>
    <property type="match status" value="1"/>
</dbReference>
<dbReference type="GO" id="GO:1902201">
    <property type="term" value="P:negative regulation of bacterial-type flagellum-dependent cell motility"/>
    <property type="evidence" value="ECO:0007669"/>
    <property type="project" value="TreeGrafter"/>
</dbReference>
<feature type="transmembrane region" description="Helical" evidence="3">
    <location>
        <begin position="154"/>
        <end position="172"/>
    </location>
</feature>
<dbReference type="EC" id="2.7.7.65" evidence="1"/>
<sequence length="371" mass="39443">MLDLPDIQTLRLCSMLASLAFFGVFACLWVGRRDESYFLHWGAGSLLYTFVILGFNVSDHSPVEDGLLYALLSTSTLSVLTGVRRFDGQAPVPPWLIGLILLSGLFYAVPAQIFGSDSAPARIGGTCANLLAMAVSGGLLFFGHRGGEGPGRRIAGSALLGFIPGFLAAIAAEAYGSADVNMAALIPMLCDPLLLPVLNLGLLAMPGERAQARLREAALRDPLTGAWNRAGLAALAPRLLRPGNAVIVLDVDHFKTINDQHGHGVGDRILTLLVESARTVLHSPGSEIARLGGDEFVMVLPERSHAEASGLADELRHALRSRLRRMPDLPPCTISLGIAAIEAGDRDFAQAIERADAALYRAKAQGRDRAA</sequence>
<proteinExistence type="predicted"/>
<feature type="transmembrane region" description="Helical" evidence="3">
    <location>
        <begin position="12"/>
        <end position="30"/>
    </location>
</feature>
<evidence type="ECO:0000313" key="6">
    <source>
        <dbReference type="Proteomes" id="UP000198804"/>
    </source>
</evidence>
<dbReference type="PROSITE" id="PS50887">
    <property type="entry name" value="GGDEF"/>
    <property type="match status" value="1"/>
</dbReference>
<name>A0A1I4G7D7_9HYPH</name>
<organism evidence="5 6">
    <name type="scientific">Methylorubrum salsuginis</name>
    <dbReference type="NCBI Taxonomy" id="414703"/>
    <lineage>
        <taxon>Bacteria</taxon>
        <taxon>Pseudomonadati</taxon>
        <taxon>Pseudomonadota</taxon>
        <taxon>Alphaproteobacteria</taxon>
        <taxon>Hyphomicrobiales</taxon>
        <taxon>Methylobacteriaceae</taxon>
        <taxon>Methylorubrum</taxon>
    </lineage>
</organism>
<dbReference type="InterPro" id="IPR000160">
    <property type="entry name" value="GGDEF_dom"/>
</dbReference>
<keyword evidence="3" id="KW-0472">Membrane</keyword>
<dbReference type="Pfam" id="PF00990">
    <property type="entry name" value="GGDEF"/>
    <property type="match status" value="1"/>
</dbReference>
<feature type="transmembrane region" description="Helical" evidence="3">
    <location>
        <begin position="37"/>
        <end position="55"/>
    </location>
</feature>
<gene>
    <name evidence="5" type="ORF">SAMN04488125_111126</name>
</gene>
<dbReference type="STRING" id="414703.SAMN04488125_111126"/>
<dbReference type="InterPro" id="IPR029787">
    <property type="entry name" value="Nucleotide_cyclase"/>
</dbReference>
<dbReference type="GO" id="GO:0052621">
    <property type="term" value="F:diguanylate cyclase activity"/>
    <property type="evidence" value="ECO:0007669"/>
    <property type="project" value="UniProtKB-EC"/>
</dbReference>
<dbReference type="SMART" id="SM00267">
    <property type="entry name" value="GGDEF"/>
    <property type="match status" value="1"/>
</dbReference>
<feature type="transmembrane region" description="Helical" evidence="3">
    <location>
        <begin position="67"/>
        <end position="83"/>
    </location>
</feature>
<evidence type="ECO:0000256" key="3">
    <source>
        <dbReference type="SAM" id="Phobius"/>
    </source>
</evidence>
<dbReference type="EMBL" id="FOSV01000011">
    <property type="protein sequence ID" value="SFL25759.1"/>
    <property type="molecule type" value="Genomic_DNA"/>
</dbReference>
<feature type="domain" description="GGDEF" evidence="4">
    <location>
        <begin position="242"/>
        <end position="371"/>
    </location>
</feature>
<dbReference type="GO" id="GO:0005886">
    <property type="term" value="C:plasma membrane"/>
    <property type="evidence" value="ECO:0007669"/>
    <property type="project" value="TreeGrafter"/>
</dbReference>
<dbReference type="SUPFAM" id="SSF55073">
    <property type="entry name" value="Nucleotide cyclase"/>
    <property type="match status" value="1"/>
</dbReference>
<feature type="transmembrane region" description="Helical" evidence="3">
    <location>
        <begin position="121"/>
        <end position="142"/>
    </location>
</feature>
<dbReference type="InterPro" id="IPR050469">
    <property type="entry name" value="Diguanylate_Cyclase"/>
</dbReference>
<dbReference type="Gene3D" id="3.30.70.270">
    <property type="match status" value="1"/>
</dbReference>
<dbReference type="GO" id="GO:0043709">
    <property type="term" value="P:cell adhesion involved in single-species biofilm formation"/>
    <property type="evidence" value="ECO:0007669"/>
    <property type="project" value="TreeGrafter"/>
</dbReference>
<protein>
    <recommendedName>
        <fullName evidence="1">diguanylate cyclase</fullName>
        <ecNumber evidence="1">2.7.7.65</ecNumber>
    </recommendedName>
</protein>
<keyword evidence="6" id="KW-1185">Reference proteome</keyword>
<evidence type="ECO:0000259" key="4">
    <source>
        <dbReference type="PROSITE" id="PS50887"/>
    </source>
</evidence>
<evidence type="ECO:0000256" key="2">
    <source>
        <dbReference type="ARBA" id="ARBA00034247"/>
    </source>
</evidence>
<comment type="catalytic activity">
    <reaction evidence="2">
        <text>2 GTP = 3',3'-c-di-GMP + 2 diphosphate</text>
        <dbReference type="Rhea" id="RHEA:24898"/>
        <dbReference type="ChEBI" id="CHEBI:33019"/>
        <dbReference type="ChEBI" id="CHEBI:37565"/>
        <dbReference type="ChEBI" id="CHEBI:58805"/>
        <dbReference type="EC" id="2.7.7.65"/>
    </reaction>
</comment>
<reference evidence="6" key="1">
    <citation type="submission" date="2016-10" db="EMBL/GenBank/DDBJ databases">
        <authorList>
            <person name="Varghese N."/>
            <person name="Submissions S."/>
        </authorList>
    </citation>
    <scope>NUCLEOTIDE SEQUENCE [LARGE SCALE GENOMIC DNA]</scope>
    <source>
        <strain evidence="6">CGMCC 1.6474</strain>
    </source>
</reference>
<dbReference type="CDD" id="cd01949">
    <property type="entry name" value="GGDEF"/>
    <property type="match status" value="1"/>
</dbReference>
<dbReference type="InterPro" id="IPR043128">
    <property type="entry name" value="Rev_trsase/Diguanyl_cyclase"/>
</dbReference>
<evidence type="ECO:0000256" key="1">
    <source>
        <dbReference type="ARBA" id="ARBA00012528"/>
    </source>
</evidence>
<feature type="transmembrane region" description="Helical" evidence="3">
    <location>
        <begin position="95"/>
        <end position="115"/>
    </location>
</feature>
<keyword evidence="3" id="KW-0812">Transmembrane</keyword>
<dbReference type="RefSeq" id="WP_165616466.1">
    <property type="nucleotide sequence ID" value="NZ_FOSV01000011.1"/>
</dbReference>
<dbReference type="NCBIfam" id="TIGR00254">
    <property type="entry name" value="GGDEF"/>
    <property type="match status" value="1"/>
</dbReference>
<dbReference type="AlphaFoldDB" id="A0A1I4G7D7"/>
<dbReference type="Proteomes" id="UP000198804">
    <property type="component" value="Unassembled WGS sequence"/>
</dbReference>
<keyword evidence="3" id="KW-1133">Transmembrane helix</keyword>
<accession>A0A1I4G7D7</accession>
<dbReference type="PANTHER" id="PTHR45138:SF9">
    <property type="entry name" value="DIGUANYLATE CYCLASE DGCM-RELATED"/>
    <property type="match status" value="1"/>
</dbReference>
<feature type="transmembrane region" description="Helical" evidence="3">
    <location>
        <begin position="184"/>
        <end position="205"/>
    </location>
</feature>
<evidence type="ECO:0000313" key="5">
    <source>
        <dbReference type="EMBL" id="SFL25759.1"/>
    </source>
</evidence>